<feature type="compositionally biased region" description="Basic and acidic residues" evidence="1">
    <location>
        <begin position="609"/>
        <end position="628"/>
    </location>
</feature>
<evidence type="ECO:0000313" key="2">
    <source>
        <dbReference type="EMBL" id="GMI35735.1"/>
    </source>
</evidence>
<feature type="region of interest" description="Disordered" evidence="1">
    <location>
        <begin position="354"/>
        <end position="375"/>
    </location>
</feature>
<evidence type="ECO:0000313" key="3">
    <source>
        <dbReference type="Proteomes" id="UP001165065"/>
    </source>
</evidence>
<protein>
    <submittedName>
        <fullName evidence="2">Uncharacterized protein</fullName>
    </submittedName>
</protein>
<dbReference type="OrthoDB" id="193408at2759"/>
<organism evidence="2 3">
    <name type="scientific">Triparma columacea</name>
    <dbReference type="NCBI Taxonomy" id="722753"/>
    <lineage>
        <taxon>Eukaryota</taxon>
        <taxon>Sar</taxon>
        <taxon>Stramenopiles</taxon>
        <taxon>Ochrophyta</taxon>
        <taxon>Bolidophyceae</taxon>
        <taxon>Parmales</taxon>
        <taxon>Triparmaceae</taxon>
        <taxon>Triparma</taxon>
    </lineage>
</organism>
<dbReference type="AlphaFoldDB" id="A0A9W7G4P2"/>
<name>A0A9W7G4P2_9STRA</name>
<dbReference type="Proteomes" id="UP001165065">
    <property type="component" value="Unassembled WGS sequence"/>
</dbReference>
<sequence>MDDLTRLLFEGLKDTMEEAKRSDSLIGPLYGRPKQMTIEDLEAKLNESSSDDDSDEEDEDEEGEDDGQESDEEIEFDYKYGFNPLVHLGMYLKRNNPKNIAIRAKMRSDAINMLQKRASHSLRQLEVKDEIEELSHKMMTGVAFGPAVGMVSGSTATVWASTVRPGSLEVELSRVPTFDDASTVLQHGDSASERDGDPCVGSVKFENLDSSSKYFYRCCLKSADGAFPGLCAEKFTEGSFSTLPDSDEHGDASFVLGNLGSSGFGESLKSIASTKPSMVVFLGSLLSPKFLTAIGDSPDSSKTRLGNLRKKIEHAWCLHDVAALAQSVPFFAAFNDSTKGSDDNLAAEESALGLDGSKSSSKKKSRKSSSVTGSSPALKSFGELFPTELIRKPTRHVYRKVEFGINCEIFLLDTRCGYLGASQYKWLTSGLEASHCMWKVVICVPTATFERLVDRSIEEVAAATEEELSQQAEAARIIQEKAREREKSKKKKKKKKKGSMEDVKAYIKENNLGGVVFVTGETRSHAVVKSEYGYEFCVGNFVTEQHPTFNFVGGEANRVYMKARDSDGFGKFTVKDNKALVYEIYGGEGEIVDSIEIGADGEVVVPQAEGEKLEGGEEKEGGGEEKKE</sequence>
<reference evidence="3" key="1">
    <citation type="journal article" date="2023" name="Commun. Biol.">
        <title>Genome analysis of Parmales, the sister group of diatoms, reveals the evolutionary specialization of diatoms from phago-mixotrophs to photoautotrophs.</title>
        <authorList>
            <person name="Ban H."/>
            <person name="Sato S."/>
            <person name="Yoshikawa S."/>
            <person name="Yamada K."/>
            <person name="Nakamura Y."/>
            <person name="Ichinomiya M."/>
            <person name="Sato N."/>
            <person name="Blanc-Mathieu R."/>
            <person name="Endo H."/>
            <person name="Kuwata A."/>
            <person name="Ogata H."/>
        </authorList>
    </citation>
    <scope>NUCLEOTIDE SEQUENCE [LARGE SCALE GENOMIC DNA]</scope>
</reference>
<proteinExistence type="predicted"/>
<dbReference type="PANTHER" id="PTHR43606">
    <property type="entry name" value="PHOSPHATASE, PUTATIVE (AFU_ORTHOLOGUE AFUA_6G08710)-RELATED"/>
    <property type="match status" value="1"/>
</dbReference>
<dbReference type="InterPro" id="IPR052900">
    <property type="entry name" value="Phospholipid_Metab_Enz"/>
</dbReference>
<feature type="region of interest" description="Disordered" evidence="1">
    <location>
        <begin position="20"/>
        <end position="71"/>
    </location>
</feature>
<accession>A0A9W7G4P2</accession>
<keyword evidence="3" id="KW-1185">Reference proteome</keyword>
<dbReference type="Gene3D" id="3.60.21.70">
    <property type="entry name" value="PhoD-like phosphatase"/>
    <property type="match status" value="1"/>
</dbReference>
<dbReference type="InterPro" id="IPR038607">
    <property type="entry name" value="PhoD-like_sf"/>
</dbReference>
<dbReference type="EMBL" id="BRYA01000059">
    <property type="protein sequence ID" value="GMI35735.1"/>
    <property type="molecule type" value="Genomic_DNA"/>
</dbReference>
<comment type="caution">
    <text evidence="2">The sequence shown here is derived from an EMBL/GenBank/DDBJ whole genome shotgun (WGS) entry which is preliminary data.</text>
</comment>
<gene>
    <name evidence="2" type="ORF">TrCOL_g9207</name>
</gene>
<dbReference type="PANTHER" id="PTHR43606:SF2">
    <property type="entry name" value="ALKALINE PHOSPHATASE FAMILY PROTEIN (AFU_ORTHOLOGUE AFUA_5G03860)"/>
    <property type="match status" value="1"/>
</dbReference>
<evidence type="ECO:0000256" key="1">
    <source>
        <dbReference type="SAM" id="MobiDB-lite"/>
    </source>
</evidence>
<feature type="region of interest" description="Disordered" evidence="1">
    <location>
        <begin position="606"/>
        <end position="628"/>
    </location>
</feature>
<feature type="compositionally biased region" description="Acidic residues" evidence="1">
    <location>
        <begin position="49"/>
        <end position="71"/>
    </location>
</feature>